<comment type="caution">
    <text evidence="6">The sequence shown here is derived from an EMBL/GenBank/DDBJ whole genome shotgun (WGS) entry which is preliminary data.</text>
</comment>
<sequence>MKKENKTILFVFLLAFSLLLTACAQEKVDSTGNIKDQEGKKENGTQKDASNELIFALLSDAVSLDPHKANDVPSANITFNIYEPLVSQDEKMTIQPRLAESWQQIDELTWEFKLKEGVVFHDGSDFNAEVVKANLERITDPNIASPRSFLFTMVSEVKVIDPHTVQIMTSYPFAPLLTHLSHSGGQMISLEAIKKDYEGMKNGDDPGAYVTSNPTGTGFFKFDQWKSNEFIRLVKNDDYWGDKVKVDSVLFKVVPEGLTRVAELETGVSHIADVIAPSDMARIDNLDKAHLNRQLSISLAYIGFNVQKEPFDNVKVRQAISMAIDKEGILQGIYEGTGVPAKSPIAPDVWGYDDSVEALPYDIEKAKALLAEAGYENGFSTTIWTNDNPQRIDIAEFVQANLKELGIDVKIEVMEWGAYLDQTSAGKHDMFILGWSASTGDADYAMSPLFHSENAGEPGNRTFLADPTLDELLEAGREESDEDKRRTIYRDAQERLVELAPMLYIHHQEYLTGVSDKVKGFSMHPTGIYQIQHASIENE</sequence>
<evidence type="ECO:0000256" key="1">
    <source>
        <dbReference type="ARBA" id="ARBA00005695"/>
    </source>
</evidence>
<dbReference type="PANTHER" id="PTHR30290:SF9">
    <property type="entry name" value="OLIGOPEPTIDE-BINDING PROTEIN APPA"/>
    <property type="match status" value="1"/>
</dbReference>
<dbReference type="InterPro" id="IPR039424">
    <property type="entry name" value="SBP_5"/>
</dbReference>
<keyword evidence="2" id="KW-0813">Transport</keyword>
<proteinExistence type="inferred from homology"/>
<evidence type="ECO:0000256" key="4">
    <source>
        <dbReference type="SAM" id="SignalP"/>
    </source>
</evidence>
<organism evidence="6 7">
    <name type="scientific">Bacillus chungangensis</name>
    <dbReference type="NCBI Taxonomy" id="587633"/>
    <lineage>
        <taxon>Bacteria</taxon>
        <taxon>Bacillati</taxon>
        <taxon>Bacillota</taxon>
        <taxon>Bacilli</taxon>
        <taxon>Bacillales</taxon>
        <taxon>Bacillaceae</taxon>
        <taxon>Bacillus</taxon>
    </lineage>
</organism>
<dbReference type="PROSITE" id="PS51257">
    <property type="entry name" value="PROKAR_LIPOPROTEIN"/>
    <property type="match status" value="1"/>
</dbReference>
<dbReference type="RefSeq" id="WP_307230233.1">
    <property type="nucleotide sequence ID" value="NZ_JAUSTT010000015.1"/>
</dbReference>
<dbReference type="PANTHER" id="PTHR30290">
    <property type="entry name" value="PERIPLASMIC BINDING COMPONENT OF ABC TRANSPORTER"/>
    <property type="match status" value="1"/>
</dbReference>
<dbReference type="SUPFAM" id="SSF53850">
    <property type="entry name" value="Periplasmic binding protein-like II"/>
    <property type="match status" value="1"/>
</dbReference>
<keyword evidence="7" id="KW-1185">Reference proteome</keyword>
<protein>
    <submittedName>
        <fullName evidence="6">Peptide/nickel transport system substrate-binding protein</fullName>
    </submittedName>
</protein>
<feature type="signal peptide" evidence="4">
    <location>
        <begin position="1"/>
        <end position="24"/>
    </location>
</feature>
<feature type="domain" description="Solute-binding protein family 5" evidence="5">
    <location>
        <begin position="93"/>
        <end position="456"/>
    </location>
</feature>
<dbReference type="InterPro" id="IPR000914">
    <property type="entry name" value="SBP_5_dom"/>
</dbReference>
<dbReference type="Gene3D" id="3.40.190.10">
    <property type="entry name" value="Periplasmic binding protein-like II"/>
    <property type="match status" value="1"/>
</dbReference>
<keyword evidence="3 4" id="KW-0732">Signal</keyword>
<reference evidence="6 7" key="1">
    <citation type="submission" date="2023-07" db="EMBL/GenBank/DDBJ databases">
        <title>Genomic Encyclopedia of Type Strains, Phase IV (KMG-IV): sequencing the most valuable type-strain genomes for metagenomic binning, comparative biology and taxonomic classification.</title>
        <authorList>
            <person name="Goeker M."/>
        </authorList>
    </citation>
    <scope>NUCLEOTIDE SEQUENCE [LARGE SCALE GENOMIC DNA]</scope>
    <source>
        <strain evidence="6 7">DSM 23837</strain>
    </source>
</reference>
<accession>A0ABT9WU28</accession>
<name>A0ABT9WU28_9BACI</name>
<gene>
    <name evidence="6" type="ORF">J2S08_002656</name>
</gene>
<dbReference type="EMBL" id="JAUSTT010000015">
    <property type="protein sequence ID" value="MDQ0176798.1"/>
    <property type="molecule type" value="Genomic_DNA"/>
</dbReference>
<dbReference type="PIRSF" id="PIRSF002741">
    <property type="entry name" value="MppA"/>
    <property type="match status" value="1"/>
</dbReference>
<dbReference type="CDD" id="cd08499">
    <property type="entry name" value="PBP2_Ylib_like"/>
    <property type="match status" value="1"/>
</dbReference>
<dbReference type="Gene3D" id="3.90.76.10">
    <property type="entry name" value="Dipeptide-binding Protein, Domain 1"/>
    <property type="match status" value="1"/>
</dbReference>
<evidence type="ECO:0000313" key="7">
    <source>
        <dbReference type="Proteomes" id="UP001223586"/>
    </source>
</evidence>
<dbReference type="Gene3D" id="3.10.105.10">
    <property type="entry name" value="Dipeptide-binding Protein, Domain 3"/>
    <property type="match status" value="1"/>
</dbReference>
<evidence type="ECO:0000259" key="5">
    <source>
        <dbReference type="Pfam" id="PF00496"/>
    </source>
</evidence>
<comment type="similarity">
    <text evidence="1">Belongs to the bacterial solute-binding protein 5 family.</text>
</comment>
<dbReference type="InterPro" id="IPR030678">
    <property type="entry name" value="Peptide/Ni-bd"/>
</dbReference>
<dbReference type="Proteomes" id="UP001223586">
    <property type="component" value="Unassembled WGS sequence"/>
</dbReference>
<evidence type="ECO:0000313" key="6">
    <source>
        <dbReference type="EMBL" id="MDQ0176798.1"/>
    </source>
</evidence>
<evidence type="ECO:0000256" key="2">
    <source>
        <dbReference type="ARBA" id="ARBA00022448"/>
    </source>
</evidence>
<evidence type="ECO:0000256" key="3">
    <source>
        <dbReference type="ARBA" id="ARBA00022729"/>
    </source>
</evidence>
<feature type="chain" id="PRO_5046116857" evidence="4">
    <location>
        <begin position="25"/>
        <end position="539"/>
    </location>
</feature>
<dbReference type="Pfam" id="PF00496">
    <property type="entry name" value="SBP_bac_5"/>
    <property type="match status" value="1"/>
</dbReference>